<dbReference type="OrthoDB" id="9810913at2"/>
<protein>
    <submittedName>
        <fullName evidence="5">Pyridoxal phosphate-dependent aminotransferase</fullName>
    </submittedName>
</protein>
<keyword evidence="5" id="KW-0032">Aminotransferase</keyword>
<dbReference type="Proteomes" id="UP000318585">
    <property type="component" value="Unassembled WGS sequence"/>
</dbReference>
<dbReference type="GO" id="GO:0000271">
    <property type="term" value="P:polysaccharide biosynthetic process"/>
    <property type="evidence" value="ECO:0007669"/>
    <property type="project" value="TreeGrafter"/>
</dbReference>
<dbReference type="CDD" id="cd00616">
    <property type="entry name" value="AHBA_syn"/>
    <property type="match status" value="1"/>
</dbReference>
<organism evidence="5 6">
    <name type="scientific">Flavobacterium franklandianum</name>
    <dbReference type="NCBI Taxonomy" id="2594430"/>
    <lineage>
        <taxon>Bacteria</taxon>
        <taxon>Pseudomonadati</taxon>
        <taxon>Bacteroidota</taxon>
        <taxon>Flavobacteriia</taxon>
        <taxon>Flavobacteriales</taxon>
        <taxon>Flavobacteriaceae</taxon>
        <taxon>Flavobacterium</taxon>
    </lineage>
</organism>
<dbReference type="GO" id="GO:0030170">
    <property type="term" value="F:pyridoxal phosphate binding"/>
    <property type="evidence" value="ECO:0007669"/>
    <property type="project" value="TreeGrafter"/>
</dbReference>
<keyword evidence="3 4" id="KW-0663">Pyridoxal phosphate</keyword>
<dbReference type="InterPro" id="IPR015424">
    <property type="entry name" value="PyrdxlP-dep_Trfase"/>
</dbReference>
<dbReference type="PIRSF" id="PIRSF000390">
    <property type="entry name" value="PLP_StrS"/>
    <property type="match status" value="1"/>
</dbReference>
<reference evidence="5 6" key="1">
    <citation type="submission" date="2019-07" db="EMBL/GenBank/DDBJ databases">
        <title>Novel species of Flavobacterium.</title>
        <authorList>
            <person name="Liu Q."/>
            <person name="Xin Y.-H."/>
        </authorList>
    </citation>
    <scope>NUCLEOTIDE SEQUENCE [LARGE SCALE GENOMIC DNA]</scope>
    <source>
        <strain evidence="5 6">LB3P56</strain>
    </source>
</reference>
<feature type="active site" description="Proton acceptor" evidence="2">
    <location>
        <position position="180"/>
    </location>
</feature>
<dbReference type="AlphaFoldDB" id="A0A553CKF7"/>
<sequence>MGGNEQKFIKEAFDTNWVAPMGTNVDLFEMDLKTYLSNNVHVTALSSGTAAIHLGLILLGIKAGDEVICQSLTFTATANPILYLKAIPVFIDSEIETWNLCPIALEEAIIDRIKLGNKPKAIITVHLYGNPYKIEEIRAVADKYQIPILEDAAEALGSSYKGQKCGVFGDLCVLSFNGNKIITTSGGGALVSHSQNIKSRAIFLATQSKDKAIHYEHSEVGYNYRLSNISASIGRGQMEKLDEFVNLRRKMQNFYKQLFENVKGVSVFEVPNEDYFSNHWLSVITINPSETNGIDCDDLRLALESENIESRFLWKPLHMQPLHKDFPYYGGNIAESLFAKGLCLPSGSNTTEEEKARIQNVIKCLFKNKIKKKIKVKSLFPKRQRLFEDNMLVNFFTKNRLETS</sequence>
<dbReference type="InterPro" id="IPR000653">
    <property type="entry name" value="DegT/StrS_aminotransferase"/>
</dbReference>
<accession>A0A553CKF7</accession>
<evidence type="ECO:0000313" key="6">
    <source>
        <dbReference type="Proteomes" id="UP000318585"/>
    </source>
</evidence>
<evidence type="ECO:0000256" key="2">
    <source>
        <dbReference type="PIRSR" id="PIRSR000390-1"/>
    </source>
</evidence>
<name>A0A553CKF7_9FLAO</name>
<evidence type="ECO:0000256" key="3">
    <source>
        <dbReference type="PIRSR" id="PIRSR000390-2"/>
    </source>
</evidence>
<dbReference type="SUPFAM" id="SSF53383">
    <property type="entry name" value="PLP-dependent transferases"/>
    <property type="match status" value="1"/>
</dbReference>
<evidence type="ECO:0000256" key="1">
    <source>
        <dbReference type="ARBA" id="ARBA00037999"/>
    </source>
</evidence>
<dbReference type="GO" id="GO:0008483">
    <property type="term" value="F:transaminase activity"/>
    <property type="evidence" value="ECO:0007669"/>
    <property type="project" value="UniProtKB-KW"/>
</dbReference>
<comment type="similarity">
    <text evidence="1 4">Belongs to the DegT/DnrJ/EryC1 family.</text>
</comment>
<dbReference type="InterPro" id="IPR015421">
    <property type="entry name" value="PyrdxlP-dep_Trfase_major"/>
</dbReference>
<evidence type="ECO:0000313" key="5">
    <source>
        <dbReference type="EMBL" id="TRX20989.1"/>
    </source>
</evidence>
<feature type="modified residue" description="N6-(pyridoxal phosphate)lysine" evidence="3">
    <location>
        <position position="180"/>
    </location>
</feature>
<keyword evidence="6" id="KW-1185">Reference proteome</keyword>
<proteinExistence type="inferred from homology"/>
<keyword evidence="5" id="KW-0808">Transferase</keyword>
<comment type="caution">
    <text evidence="5">The sequence shown here is derived from an EMBL/GenBank/DDBJ whole genome shotgun (WGS) entry which is preliminary data.</text>
</comment>
<dbReference type="RefSeq" id="WP_144071549.1">
    <property type="nucleotide sequence ID" value="NZ_VJZR01000007.1"/>
</dbReference>
<dbReference type="Pfam" id="PF01041">
    <property type="entry name" value="DegT_DnrJ_EryC1"/>
    <property type="match status" value="1"/>
</dbReference>
<dbReference type="PANTHER" id="PTHR30244">
    <property type="entry name" value="TRANSAMINASE"/>
    <property type="match status" value="1"/>
</dbReference>
<dbReference type="EMBL" id="VJZR01000007">
    <property type="protein sequence ID" value="TRX20989.1"/>
    <property type="molecule type" value="Genomic_DNA"/>
</dbReference>
<dbReference type="Gene3D" id="3.90.1150.10">
    <property type="entry name" value="Aspartate Aminotransferase, domain 1"/>
    <property type="match status" value="1"/>
</dbReference>
<dbReference type="InterPro" id="IPR015422">
    <property type="entry name" value="PyrdxlP-dep_Trfase_small"/>
</dbReference>
<dbReference type="PANTHER" id="PTHR30244:SF34">
    <property type="entry name" value="DTDP-4-AMINO-4,6-DIDEOXYGALACTOSE TRANSAMINASE"/>
    <property type="match status" value="1"/>
</dbReference>
<evidence type="ECO:0000256" key="4">
    <source>
        <dbReference type="RuleBase" id="RU004508"/>
    </source>
</evidence>
<dbReference type="Gene3D" id="3.40.640.10">
    <property type="entry name" value="Type I PLP-dependent aspartate aminotransferase-like (Major domain)"/>
    <property type="match status" value="1"/>
</dbReference>
<gene>
    <name evidence="5" type="ORF">FNW17_09520</name>
</gene>